<dbReference type="InterPro" id="IPR001375">
    <property type="entry name" value="Peptidase_S9_cat"/>
</dbReference>
<comment type="caution">
    <text evidence="4">The sequence shown here is derived from an EMBL/GenBank/DDBJ whole genome shotgun (WGS) entry which is preliminary data.</text>
</comment>
<dbReference type="RefSeq" id="WP_255911655.1">
    <property type="nucleotide sequence ID" value="NZ_JANFQO010000003.1"/>
</dbReference>
<dbReference type="Pfam" id="PF00326">
    <property type="entry name" value="Peptidase_S9"/>
    <property type="match status" value="1"/>
</dbReference>
<dbReference type="SUPFAM" id="SSF82171">
    <property type="entry name" value="DPP6 N-terminal domain-like"/>
    <property type="match status" value="1"/>
</dbReference>
<gene>
    <name evidence="4" type="ORF">NM961_04360</name>
</gene>
<dbReference type="PANTHER" id="PTHR42776:SF27">
    <property type="entry name" value="DIPEPTIDYL PEPTIDASE FAMILY MEMBER 6"/>
    <property type="match status" value="1"/>
</dbReference>
<organism evidence="4 5">
    <name type="scientific">Tahibacter harae</name>
    <dbReference type="NCBI Taxonomy" id="2963937"/>
    <lineage>
        <taxon>Bacteria</taxon>
        <taxon>Pseudomonadati</taxon>
        <taxon>Pseudomonadota</taxon>
        <taxon>Gammaproteobacteria</taxon>
        <taxon>Lysobacterales</taxon>
        <taxon>Rhodanobacteraceae</taxon>
        <taxon>Tahibacter</taxon>
    </lineage>
</organism>
<evidence type="ECO:0000259" key="3">
    <source>
        <dbReference type="Pfam" id="PF00326"/>
    </source>
</evidence>
<feature type="chain" id="PRO_5046585106" evidence="2">
    <location>
        <begin position="21"/>
        <end position="653"/>
    </location>
</feature>
<dbReference type="SUPFAM" id="SSF53474">
    <property type="entry name" value="alpha/beta-Hydrolases"/>
    <property type="match status" value="1"/>
</dbReference>
<keyword evidence="1" id="KW-0378">Hydrolase</keyword>
<accession>A0ABT1QP57</accession>
<keyword evidence="5" id="KW-1185">Reference proteome</keyword>
<dbReference type="Proteomes" id="UP001165498">
    <property type="component" value="Unassembled WGS sequence"/>
</dbReference>
<evidence type="ECO:0000313" key="4">
    <source>
        <dbReference type="EMBL" id="MCQ4163937.1"/>
    </source>
</evidence>
<evidence type="ECO:0000313" key="5">
    <source>
        <dbReference type="Proteomes" id="UP001165498"/>
    </source>
</evidence>
<dbReference type="Gene3D" id="3.40.50.1820">
    <property type="entry name" value="alpha/beta hydrolase"/>
    <property type="match status" value="1"/>
</dbReference>
<proteinExistence type="predicted"/>
<sequence>MSILRLGAGFALLYASTAAAAEIPLKDFARHPQYESVKISPDGQYIAADAVVDNRRILAMLRLEDMKAVSVAPRGEEVVDFEWVGPQRLMYQVGAPVGGLERPVPTGELYFVNADGSGNDILFGYRAGKQEVGSHIKSVKPERASAFLIDTLRNDDDNILVYAYNWDTTVENSPPTVYKFDVKDGSKKKLFISPLREVSGFLADNAGNVRFAYGQNADTTWQVMYRDKEGGDWETVFDGKTSSGRAIPLSYDSDDKTVYWTCQPEGKIGGLCTWSAQERTLKPVWTSTDVELSALIRDFDDVKVVGVKSYPGRAALNLIDKKSAMIETLTALMQQLPGEDVTITSVSKDGNRAIVAVHSDVNPGEFFLFDRQSKKLRALLRSVEGLPADKLATMEPVKLKSRDGLNLYGYLTRPLGQEQAKNLPLVVFVHGGPFHVRDYWEYNPDVQVLASRGYAVLQVNFRGSAGYGAGFEVAGYREWGGKMQDDVTDATQWAIEQGIADPKRICIYGGSYGGYAAVMGAVREPDLYQCAIGSVGVYDLRLLYSRGGLQRQVSGRNFLDKTLGNDPQMLASRSPITQLDKIKAKLMIIVGGQDEIVLPVHGESLHNALEKRGVKHEWLYQRTEAHGFYDEKNLEDMYAKMLAFLDASIGKKP</sequence>
<protein>
    <submittedName>
        <fullName evidence="4">S9 family peptidase</fullName>
    </submittedName>
</protein>
<evidence type="ECO:0000256" key="1">
    <source>
        <dbReference type="ARBA" id="ARBA00022801"/>
    </source>
</evidence>
<name>A0ABT1QP57_9GAMM</name>
<feature type="domain" description="Peptidase S9 prolyl oligopeptidase catalytic" evidence="3">
    <location>
        <begin position="440"/>
        <end position="651"/>
    </location>
</feature>
<reference evidence="4" key="1">
    <citation type="submission" date="2022-07" db="EMBL/GenBank/DDBJ databases">
        <title>Tahibacter sp., a new gammaproteobacterium isolated from the silt sample collected at pig farm.</title>
        <authorList>
            <person name="Chen H."/>
        </authorList>
    </citation>
    <scope>NUCLEOTIDE SEQUENCE</scope>
    <source>
        <strain evidence="4">P2K</strain>
    </source>
</reference>
<feature type="signal peptide" evidence="2">
    <location>
        <begin position="1"/>
        <end position="20"/>
    </location>
</feature>
<dbReference type="PANTHER" id="PTHR42776">
    <property type="entry name" value="SERINE PEPTIDASE S9 FAMILY MEMBER"/>
    <property type="match status" value="1"/>
</dbReference>
<dbReference type="InterPro" id="IPR029058">
    <property type="entry name" value="AB_hydrolase_fold"/>
</dbReference>
<evidence type="ECO:0000256" key="2">
    <source>
        <dbReference type="SAM" id="SignalP"/>
    </source>
</evidence>
<keyword evidence="2" id="KW-0732">Signal</keyword>
<dbReference type="EMBL" id="JANFQO010000003">
    <property type="protein sequence ID" value="MCQ4163937.1"/>
    <property type="molecule type" value="Genomic_DNA"/>
</dbReference>